<dbReference type="GeneID" id="18247538"/>
<dbReference type="PANTHER" id="PTHR31069">
    <property type="entry name" value="OLEATE-ACTIVATED TRANSCRIPTION FACTOR 1-RELATED"/>
    <property type="match status" value="1"/>
</dbReference>
<dbReference type="GO" id="GO:0000981">
    <property type="term" value="F:DNA-binding transcription factor activity, RNA polymerase II-specific"/>
    <property type="evidence" value="ECO:0007669"/>
    <property type="project" value="TreeGrafter"/>
</dbReference>
<evidence type="ECO:0000313" key="5">
    <source>
        <dbReference type="EMBL" id="EGV63384.1"/>
    </source>
</evidence>
<protein>
    <recommendedName>
        <fullName evidence="7">Transcription factor domain-containing protein</fullName>
    </recommendedName>
</protein>
<dbReference type="EMBL" id="GL996524">
    <property type="protein sequence ID" value="EGV63384.1"/>
    <property type="molecule type" value="Genomic_DNA"/>
</dbReference>
<dbReference type="OrthoDB" id="2943660at2759"/>
<keyword evidence="3" id="KW-0804">Transcription</keyword>
<dbReference type="AlphaFoldDB" id="G3B653"/>
<evidence type="ECO:0000256" key="3">
    <source>
        <dbReference type="ARBA" id="ARBA00023163"/>
    </source>
</evidence>
<sequence>MMKIQPGVEKIFNNLLESNNEFRILYDIPSPSSARLVLLVMPFSAHSNELLLQKIIRMLPENKDIKVLIDYFFKMLHVFMPLFDEESFRHEIDILVGTDADHIVKIHNDKSFIFFGQLLLVIRLSYLNNSSLPSVDAKALELATECANRYDIIRYTDLDYFQLLLTLKVFHITAPDIGEGLEQNSSGLLASVVIQKAYSLGLHRDPLILNPRGEDGKLFNLRRKLWYFTSITDNKTTGPSGNVSNQFKFLHDTKAPYMNAINSNNIDTGLEEITQFVLGHAESTLERIKPFKKSLFNLEKKFKFKSLSKKFQTHANNLIADSPLFEKLVSHSADPEHLFMKSLRLQYYLFNSCFALAFRARMLWRISKTSTEERFLRNCVDLWTKIYRNILPIINEVLVELRENQPVGQERLCRIALVLPIQAVLNRIVELHLGLLANTGGETRDAIAQGTEFFMSLMSDFASSCYYSWRLVKMNNIIYNQILSDSYSTRQIPQVVEVISSALDDLQFAETLRDLNIQTGDPVWLQVLSIRGHGCWRDTSA</sequence>
<dbReference type="InterPro" id="IPR050675">
    <property type="entry name" value="OAF3"/>
</dbReference>
<name>G3B653_CANTC</name>
<proteinExistence type="predicted"/>
<dbReference type="Proteomes" id="UP000000707">
    <property type="component" value="Unassembled WGS sequence"/>
</dbReference>
<evidence type="ECO:0000256" key="4">
    <source>
        <dbReference type="ARBA" id="ARBA00023242"/>
    </source>
</evidence>
<dbReference type="KEGG" id="cten:18247538"/>
<dbReference type="CDD" id="cd12148">
    <property type="entry name" value="fungal_TF_MHR"/>
    <property type="match status" value="1"/>
</dbReference>
<keyword evidence="4" id="KW-0539">Nucleus</keyword>
<keyword evidence="6" id="KW-1185">Reference proteome</keyword>
<dbReference type="PANTHER" id="PTHR31069:SF12">
    <property type="entry name" value="TRANSCRIPTION FACTOR DOMAIN-CONTAINING PROTEIN"/>
    <property type="match status" value="1"/>
</dbReference>
<dbReference type="GO" id="GO:0005634">
    <property type="term" value="C:nucleus"/>
    <property type="evidence" value="ECO:0007669"/>
    <property type="project" value="TreeGrafter"/>
</dbReference>
<reference evidence="5 6" key="1">
    <citation type="journal article" date="2011" name="Proc. Natl. Acad. Sci. U.S.A.">
        <title>Comparative genomics of xylose-fermenting fungi for enhanced biofuel production.</title>
        <authorList>
            <person name="Wohlbach D.J."/>
            <person name="Kuo A."/>
            <person name="Sato T.K."/>
            <person name="Potts K.M."/>
            <person name="Salamov A.A."/>
            <person name="LaButti K.M."/>
            <person name="Sun H."/>
            <person name="Clum A."/>
            <person name="Pangilinan J.L."/>
            <person name="Lindquist E.A."/>
            <person name="Lucas S."/>
            <person name="Lapidus A."/>
            <person name="Jin M."/>
            <person name="Gunawan C."/>
            <person name="Balan V."/>
            <person name="Dale B.E."/>
            <person name="Jeffries T.W."/>
            <person name="Zinkel R."/>
            <person name="Barry K.W."/>
            <person name="Grigoriev I.V."/>
            <person name="Gasch A.P."/>
        </authorList>
    </citation>
    <scope>NUCLEOTIDE SEQUENCE [LARGE SCALE GENOMIC DNA]</scope>
    <source>
        <strain evidence="6">ATCC 10573 / BCRC 21748 / CBS 615 / JCM 9827 / NBRC 10315 / NRRL Y-1498 / VKM Y-70</strain>
    </source>
</reference>
<evidence type="ECO:0000256" key="1">
    <source>
        <dbReference type="ARBA" id="ARBA00023015"/>
    </source>
</evidence>
<dbReference type="STRING" id="590646.G3B653"/>
<gene>
    <name evidence="5" type="ORF">CANTEDRAFT_114696</name>
</gene>
<evidence type="ECO:0000313" key="6">
    <source>
        <dbReference type="Proteomes" id="UP000000707"/>
    </source>
</evidence>
<dbReference type="GO" id="GO:0045944">
    <property type="term" value="P:positive regulation of transcription by RNA polymerase II"/>
    <property type="evidence" value="ECO:0007669"/>
    <property type="project" value="TreeGrafter"/>
</dbReference>
<evidence type="ECO:0000256" key="2">
    <source>
        <dbReference type="ARBA" id="ARBA00023125"/>
    </source>
</evidence>
<keyword evidence="1" id="KW-0805">Transcription regulation</keyword>
<organism evidence="6">
    <name type="scientific">Candida tenuis (strain ATCC 10573 / BCRC 21748 / CBS 615 / JCM 9827 / NBRC 10315 / NRRL Y-1498 / VKM Y-70)</name>
    <name type="common">Yeast</name>
    <name type="synonym">Yamadazyma tenuis</name>
    <dbReference type="NCBI Taxonomy" id="590646"/>
    <lineage>
        <taxon>Eukaryota</taxon>
        <taxon>Fungi</taxon>
        <taxon>Dikarya</taxon>
        <taxon>Ascomycota</taxon>
        <taxon>Saccharomycotina</taxon>
        <taxon>Pichiomycetes</taxon>
        <taxon>Debaryomycetaceae</taxon>
        <taxon>Yamadazyma</taxon>
    </lineage>
</organism>
<keyword evidence="2" id="KW-0238">DNA-binding</keyword>
<accession>G3B653</accession>
<evidence type="ECO:0008006" key="7">
    <source>
        <dbReference type="Google" id="ProtNLM"/>
    </source>
</evidence>
<dbReference type="GO" id="GO:0000978">
    <property type="term" value="F:RNA polymerase II cis-regulatory region sequence-specific DNA binding"/>
    <property type="evidence" value="ECO:0007669"/>
    <property type="project" value="TreeGrafter"/>
</dbReference>
<dbReference type="HOGENOM" id="CLU_503428_0_0_1"/>
<dbReference type="eggNOG" id="ENOG502QRPQ">
    <property type="taxonomic scope" value="Eukaryota"/>
</dbReference>
<feature type="non-terminal residue" evidence="5">
    <location>
        <position position="1"/>
    </location>
</feature>